<feature type="repeat" description="TPR" evidence="3">
    <location>
        <begin position="31"/>
        <end position="64"/>
    </location>
</feature>
<dbReference type="PANTHER" id="PTHR44858">
    <property type="entry name" value="TETRATRICOPEPTIDE REPEAT PROTEIN 6"/>
    <property type="match status" value="1"/>
</dbReference>
<dbReference type="InterPro" id="IPR050498">
    <property type="entry name" value="Ycf3"/>
</dbReference>
<dbReference type="Gene3D" id="1.25.40.10">
    <property type="entry name" value="Tetratricopeptide repeat domain"/>
    <property type="match status" value="2"/>
</dbReference>
<sequence>MNGKDSRTEASAEVRGDVDGWRRAIRDDTVSNYHLEMGRAILSEGSLDAALNHFRQAAAIRPTLAEAHHRIVEVLHRLERRAEAETAHRAALAQNPGYSSDALVAIALHRLEQGTPDETLAVLDEAEKAGVEAGLVAALRGLVHLSRGGAAAAKDCLQRVGALGGNWGARIAGEFGVAAHAAFLRGDSRSACFGFETACRLSSDFGSSRDFWTFGKAHENEGRLAQALDCYHRAVQAALAGSWSSVDVQVRIYMGTAYQTLGQWKPALDALDRAVQIEPGGAWTYFHRGILLQHWDRLEEAVTAYDRGLAISRNDPWGLQYKAVALDALGLPDAALNCRRQAEAQMHGSPWVAYYRAAALVHAERFAEADTVLGTVEGSRLAEQGPVNAGLFHLLRGSALRAAGHPEAALPHLETAARQLPGNPWPDVNRVAALSALGRAEEAATAGAALVARLPDLGWAWLVHGRALATCGRIEEAGNAFRMGLDRAPGIGWADLYLGGMGPANRERRAAAP</sequence>
<gene>
    <name evidence="4" type="ORF">ACFPMG_04775</name>
</gene>
<reference evidence="5" key="1">
    <citation type="journal article" date="2019" name="Int. J. Syst. Evol. Microbiol.">
        <title>The Global Catalogue of Microorganisms (GCM) 10K type strain sequencing project: providing services to taxonomists for standard genome sequencing and annotation.</title>
        <authorList>
            <consortium name="The Broad Institute Genomics Platform"/>
            <consortium name="The Broad Institute Genome Sequencing Center for Infectious Disease"/>
            <person name="Wu L."/>
            <person name="Ma J."/>
        </authorList>
    </citation>
    <scope>NUCLEOTIDE SEQUENCE [LARGE SCALE GENOMIC DNA]</scope>
    <source>
        <strain evidence="5">CCUG 58760</strain>
    </source>
</reference>
<accession>A0ABW0FZR4</accession>
<evidence type="ECO:0008006" key="6">
    <source>
        <dbReference type="Google" id="ProtNLM"/>
    </source>
</evidence>
<dbReference type="InterPro" id="IPR019734">
    <property type="entry name" value="TPR_rpt"/>
</dbReference>
<proteinExistence type="predicted"/>
<feature type="repeat" description="TPR" evidence="3">
    <location>
        <begin position="248"/>
        <end position="281"/>
    </location>
</feature>
<evidence type="ECO:0000313" key="4">
    <source>
        <dbReference type="EMBL" id="MFC5354315.1"/>
    </source>
</evidence>
<dbReference type="RefSeq" id="WP_376994059.1">
    <property type="nucleotide sequence ID" value="NZ_JBHSLC010000006.1"/>
</dbReference>
<keyword evidence="5" id="KW-1185">Reference proteome</keyword>
<dbReference type="Proteomes" id="UP001596166">
    <property type="component" value="Unassembled WGS sequence"/>
</dbReference>
<keyword evidence="2 3" id="KW-0802">TPR repeat</keyword>
<evidence type="ECO:0000256" key="2">
    <source>
        <dbReference type="ARBA" id="ARBA00022803"/>
    </source>
</evidence>
<name>A0ABW0FZR4_9PROT</name>
<dbReference type="PROSITE" id="PS50005">
    <property type="entry name" value="TPR"/>
    <property type="match status" value="2"/>
</dbReference>
<dbReference type="InterPro" id="IPR011990">
    <property type="entry name" value="TPR-like_helical_dom_sf"/>
</dbReference>
<dbReference type="SUPFAM" id="SSF48452">
    <property type="entry name" value="TPR-like"/>
    <property type="match status" value="2"/>
</dbReference>
<evidence type="ECO:0000256" key="1">
    <source>
        <dbReference type="ARBA" id="ARBA00022737"/>
    </source>
</evidence>
<comment type="caution">
    <text evidence="4">The sequence shown here is derived from an EMBL/GenBank/DDBJ whole genome shotgun (WGS) entry which is preliminary data.</text>
</comment>
<evidence type="ECO:0000313" key="5">
    <source>
        <dbReference type="Proteomes" id="UP001596166"/>
    </source>
</evidence>
<dbReference type="EMBL" id="JBHSLC010000006">
    <property type="protein sequence ID" value="MFC5354315.1"/>
    <property type="molecule type" value="Genomic_DNA"/>
</dbReference>
<dbReference type="SMART" id="SM00028">
    <property type="entry name" value="TPR"/>
    <property type="match status" value="8"/>
</dbReference>
<organism evidence="4 5">
    <name type="scientific">Azospirillum himalayense</name>
    <dbReference type="NCBI Taxonomy" id="654847"/>
    <lineage>
        <taxon>Bacteria</taxon>
        <taxon>Pseudomonadati</taxon>
        <taxon>Pseudomonadota</taxon>
        <taxon>Alphaproteobacteria</taxon>
        <taxon>Rhodospirillales</taxon>
        <taxon>Azospirillaceae</taxon>
        <taxon>Azospirillum</taxon>
    </lineage>
</organism>
<dbReference type="PANTHER" id="PTHR44858:SF1">
    <property type="entry name" value="UDP-N-ACETYLGLUCOSAMINE--PEPTIDE N-ACETYLGLUCOSAMINYLTRANSFERASE SPINDLY-RELATED"/>
    <property type="match status" value="1"/>
</dbReference>
<protein>
    <recommendedName>
        <fullName evidence="6">Tetratricopeptide repeat protein</fullName>
    </recommendedName>
</protein>
<keyword evidence="1" id="KW-0677">Repeat</keyword>
<evidence type="ECO:0000256" key="3">
    <source>
        <dbReference type="PROSITE-ProRule" id="PRU00339"/>
    </source>
</evidence>